<evidence type="ECO:0000313" key="4">
    <source>
        <dbReference type="Proteomes" id="UP001597260"/>
    </source>
</evidence>
<name>A0ABW3YCY0_9ACTN</name>
<accession>A0ABW3YCY0</accession>
<comment type="caution">
    <text evidence="3">The sequence shown here is derived from an EMBL/GenBank/DDBJ whole genome shotgun (WGS) entry which is preliminary data.</text>
</comment>
<dbReference type="Proteomes" id="UP001597260">
    <property type="component" value="Unassembled WGS sequence"/>
</dbReference>
<dbReference type="RefSeq" id="WP_377568993.1">
    <property type="nucleotide sequence ID" value="NZ_JBHTMP010000009.1"/>
</dbReference>
<evidence type="ECO:0000313" key="3">
    <source>
        <dbReference type="EMBL" id="MFD1321134.1"/>
    </source>
</evidence>
<keyword evidence="1" id="KW-0175">Coiled coil</keyword>
<organism evidence="3 4">
    <name type="scientific">Micromonospora sonneratiae</name>
    <dbReference type="NCBI Taxonomy" id="1184706"/>
    <lineage>
        <taxon>Bacteria</taxon>
        <taxon>Bacillati</taxon>
        <taxon>Actinomycetota</taxon>
        <taxon>Actinomycetes</taxon>
        <taxon>Micromonosporales</taxon>
        <taxon>Micromonosporaceae</taxon>
        <taxon>Micromonospora</taxon>
    </lineage>
</organism>
<evidence type="ECO:0000256" key="1">
    <source>
        <dbReference type="SAM" id="Coils"/>
    </source>
</evidence>
<keyword evidence="4" id="KW-1185">Reference proteome</keyword>
<gene>
    <name evidence="3" type="ORF">ACFQ4H_08540</name>
</gene>
<reference evidence="4" key="1">
    <citation type="journal article" date="2019" name="Int. J. Syst. Evol. Microbiol.">
        <title>The Global Catalogue of Microorganisms (GCM) 10K type strain sequencing project: providing services to taxonomists for standard genome sequencing and annotation.</title>
        <authorList>
            <consortium name="The Broad Institute Genomics Platform"/>
            <consortium name="The Broad Institute Genome Sequencing Center for Infectious Disease"/>
            <person name="Wu L."/>
            <person name="Ma J."/>
        </authorList>
    </citation>
    <scope>NUCLEOTIDE SEQUENCE [LARGE SCALE GENOMIC DNA]</scope>
    <source>
        <strain evidence="4">JCM 31037</strain>
    </source>
</reference>
<evidence type="ECO:0000256" key="2">
    <source>
        <dbReference type="SAM" id="MobiDB-lite"/>
    </source>
</evidence>
<feature type="region of interest" description="Disordered" evidence="2">
    <location>
        <begin position="378"/>
        <end position="398"/>
    </location>
</feature>
<sequence length="398" mass="44007">MTEPVVPRRADNEVDIAELAQRVPVVQSQMFVELVSNIGKVQAVVASRRSETFFSWLVDQMTGRARAQDLDTVRSLALTQANTLAWVNELAARSAITDLALRETAVRLRVLQYDLAATRDEARYASEVAERTAAEVSGLARLLGEMATVVHGELDRQERRLDLQQRRLDLQEKRMALLEARLDDQDLFLQAVADELDGQRRVLTHLRLRQYAWEAFSRSMSRYRAGAYRSLPWMYQVALLAREVAAGACGLHEFVTGDRIHRDWLVESILDDPDSVVAWSGTRSLVGLLDEACAALPDRDDRQMVAELLGAGPDADDGSAARPLSAVLARTMRYAAGVDRSGAARSPAADALDEVRSTADGLLETSLTVPEFVHRTVDEQADAGAEARARLGDADRTR</sequence>
<feature type="coiled-coil region" evidence="1">
    <location>
        <begin position="154"/>
        <end position="181"/>
    </location>
</feature>
<proteinExistence type="predicted"/>
<feature type="compositionally biased region" description="Basic and acidic residues" evidence="2">
    <location>
        <begin position="385"/>
        <end position="398"/>
    </location>
</feature>
<dbReference type="EMBL" id="JBHTMP010000009">
    <property type="protein sequence ID" value="MFD1321134.1"/>
    <property type="molecule type" value="Genomic_DNA"/>
</dbReference>
<protein>
    <submittedName>
        <fullName evidence="3">Uncharacterized protein</fullName>
    </submittedName>
</protein>